<keyword evidence="6 7" id="KW-0472">Membrane</keyword>
<dbReference type="EMBL" id="NOII01000001">
    <property type="protein sequence ID" value="OYD59247.1"/>
    <property type="molecule type" value="Genomic_DNA"/>
</dbReference>
<feature type="transmembrane region" description="Helical" evidence="7">
    <location>
        <begin position="131"/>
        <end position="154"/>
    </location>
</feature>
<dbReference type="RefSeq" id="WP_094251208.1">
    <property type="nucleotide sequence ID" value="NZ_JBHLXL010000001.1"/>
</dbReference>
<reference evidence="8 9" key="1">
    <citation type="submission" date="2017-07" db="EMBL/GenBank/DDBJ databases">
        <title>Fictibacillus sp. nov. GDSW-R2A3 Genome sequencing and assembly.</title>
        <authorList>
            <person name="Mayilraj S."/>
        </authorList>
    </citation>
    <scope>NUCLEOTIDE SEQUENCE [LARGE SCALE GENOMIC DNA]</scope>
    <source>
        <strain evidence="8 9">GDSW-R2A3</strain>
    </source>
</reference>
<keyword evidence="5 7" id="KW-1133">Transmembrane helix</keyword>
<feature type="transmembrane region" description="Helical" evidence="7">
    <location>
        <begin position="273"/>
        <end position="295"/>
    </location>
</feature>
<evidence type="ECO:0000256" key="4">
    <source>
        <dbReference type="ARBA" id="ARBA00022692"/>
    </source>
</evidence>
<dbReference type="AlphaFoldDB" id="A0A235FE95"/>
<feature type="transmembrane region" description="Helical" evidence="7">
    <location>
        <begin position="161"/>
        <end position="180"/>
    </location>
</feature>
<feature type="transmembrane region" description="Helical" evidence="7">
    <location>
        <begin position="307"/>
        <end position="326"/>
    </location>
</feature>
<dbReference type="Pfam" id="PF00860">
    <property type="entry name" value="Xan_ur_permease"/>
    <property type="match status" value="1"/>
</dbReference>
<keyword evidence="4 7" id="KW-0812">Transmembrane</keyword>
<dbReference type="NCBIfam" id="NF037981">
    <property type="entry name" value="NCS2_1"/>
    <property type="match status" value="1"/>
</dbReference>
<comment type="subcellular location">
    <subcellularLocation>
        <location evidence="1">Membrane</location>
        <topology evidence="1">Multi-pass membrane protein</topology>
    </subcellularLocation>
</comment>
<keyword evidence="3" id="KW-0813">Transport</keyword>
<evidence type="ECO:0000313" key="9">
    <source>
        <dbReference type="Proteomes" id="UP000215059"/>
    </source>
</evidence>
<comment type="caution">
    <text evidence="8">The sequence shown here is derived from an EMBL/GenBank/DDBJ whole genome shotgun (WGS) entry which is preliminary data.</text>
</comment>
<evidence type="ECO:0000256" key="6">
    <source>
        <dbReference type="ARBA" id="ARBA00023136"/>
    </source>
</evidence>
<evidence type="ECO:0000256" key="2">
    <source>
        <dbReference type="ARBA" id="ARBA00008821"/>
    </source>
</evidence>
<dbReference type="GO" id="GO:0042907">
    <property type="term" value="F:xanthine transmembrane transporter activity"/>
    <property type="evidence" value="ECO:0007669"/>
    <property type="project" value="TreeGrafter"/>
</dbReference>
<dbReference type="Proteomes" id="UP000215059">
    <property type="component" value="Unassembled WGS sequence"/>
</dbReference>
<evidence type="ECO:0000313" key="8">
    <source>
        <dbReference type="EMBL" id="OYD59247.1"/>
    </source>
</evidence>
<feature type="transmembrane region" description="Helical" evidence="7">
    <location>
        <begin position="96"/>
        <end position="116"/>
    </location>
</feature>
<evidence type="ECO:0000256" key="1">
    <source>
        <dbReference type="ARBA" id="ARBA00004141"/>
    </source>
</evidence>
<feature type="transmembrane region" description="Helical" evidence="7">
    <location>
        <begin position="397"/>
        <end position="416"/>
    </location>
</feature>
<dbReference type="InterPro" id="IPR006043">
    <property type="entry name" value="NCS2"/>
</dbReference>
<evidence type="ECO:0000256" key="7">
    <source>
        <dbReference type="SAM" id="Phobius"/>
    </source>
</evidence>
<proteinExistence type="inferred from homology"/>
<feature type="transmembrane region" description="Helical" evidence="7">
    <location>
        <begin position="186"/>
        <end position="204"/>
    </location>
</feature>
<keyword evidence="9" id="KW-1185">Reference proteome</keyword>
<sequence length="432" mass="46442">MKVSLSSLQWMVFILAGSLVAPIAIGDAFHLSQSETAQLLQRCFLIIGIAGILQVLLGHKLPVLEGPAGLWWGVFTVYAGIAASGALTIELALRELAMGMFISGALFILLALFKMIEKLRSWFTPLVTGTYLILLVSQLSGSFIKGILGIGYLTKGVDGKVAAAAIGVLIFSIIIGKSSIVWLRSYSILISLLFGWCLFTIFSLNKESASAGSWFQAPEIMSWGLPHFSGGITITSVFIGLLLLTNMVASINVTETAFKSVKEPYEKVNYNRAGFFMGISTWIAGLLSAVAPVPISGSAGFMLTTRIFSRLPFIIGNVLIIVISFFPKLTYFFAAIPAPVGYATIFLPFSSMIALALKEYRGQIQSDSKLFIIATSLMIGIGTLFIPPAALTGLPSLLVTLLSNGLVLGMITCIILEQFQAAKDKKQLNKTV</sequence>
<gene>
    <name evidence="8" type="ORF">CGZ90_04940</name>
</gene>
<dbReference type="PANTHER" id="PTHR42810:SF1">
    <property type="entry name" value="PURINE PERMEASE YWDJ-RELATED"/>
    <property type="match status" value="1"/>
</dbReference>
<accession>A0A235FE95</accession>
<evidence type="ECO:0000256" key="5">
    <source>
        <dbReference type="ARBA" id="ARBA00022989"/>
    </source>
</evidence>
<dbReference type="OrthoDB" id="5597247at2"/>
<dbReference type="PANTHER" id="PTHR42810">
    <property type="entry name" value="PURINE PERMEASE C1399.01C-RELATED"/>
    <property type="match status" value="1"/>
</dbReference>
<feature type="transmembrane region" description="Helical" evidence="7">
    <location>
        <begin position="39"/>
        <end position="57"/>
    </location>
</feature>
<feature type="transmembrane region" description="Helical" evidence="7">
    <location>
        <begin position="69"/>
        <end position="89"/>
    </location>
</feature>
<comment type="similarity">
    <text evidence="2">Belongs to the nucleobase:cation symporter-2 (NCS2) (TC 2.A.40) family.</text>
</comment>
<dbReference type="GO" id="GO:0005886">
    <property type="term" value="C:plasma membrane"/>
    <property type="evidence" value="ECO:0007669"/>
    <property type="project" value="TreeGrafter"/>
</dbReference>
<evidence type="ECO:0000256" key="3">
    <source>
        <dbReference type="ARBA" id="ARBA00022448"/>
    </source>
</evidence>
<feature type="transmembrane region" description="Helical" evidence="7">
    <location>
        <begin position="369"/>
        <end position="391"/>
    </location>
</feature>
<protein>
    <submittedName>
        <fullName evidence="8">Xanthine permease</fullName>
    </submittedName>
</protein>
<feature type="transmembrane region" description="Helical" evidence="7">
    <location>
        <begin position="332"/>
        <end position="357"/>
    </location>
</feature>
<organism evidence="8 9">
    <name type="scientific">Fictibacillus aquaticus</name>
    <dbReference type="NCBI Taxonomy" id="2021314"/>
    <lineage>
        <taxon>Bacteria</taxon>
        <taxon>Bacillati</taxon>
        <taxon>Bacillota</taxon>
        <taxon>Bacilli</taxon>
        <taxon>Bacillales</taxon>
        <taxon>Fictibacillaceae</taxon>
        <taxon>Fictibacillus</taxon>
    </lineage>
</organism>
<feature type="transmembrane region" description="Helical" evidence="7">
    <location>
        <begin position="225"/>
        <end position="253"/>
    </location>
</feature>
<name>A0A235FE95_9BACL</name>
<feature type="transmembrane region" description="Helical" evidence="7">
    <location>
        <begin position="12"/>
        <end position="32"/>
    </location>
</feature>